<dbReference type="OrthoDB" id="3183782at2759"/>
<dbReference type="Pfam" id="PF07110">
    <property type="entry name" value="EthD"/>
    <property type="match status" value="1"/>
</dbReference>
<accession>A0A165IIB7</accession>
<keyword evidence="4" id="KW-1185">Reference proteome</keyword>
<dbReference type="SUPFAM" id="SSF54909">
    <property type="entry name" value="Dimeric alpha+beta barrel"/>
    <property type="match status" value="1"/>
</dbReference>
<comment type="similarity">
    <text evidence="1">Belongs to the tpcK family.</text>
</comment>
<protein>
    <recommendedName>
        <fullName evidence="2">EthD domain-containing protein</fullName>
    </recommendedName>
</protein>
<dbReference type="InParanoid" id="A0A165IIB7"/>
<feature type="domain" description="EthD" evidence="2">
    <location>
        <begin position="14"/>
        <end position="106"/>
    </location>
</feature>
<organism evidence="3 4">
    <name type="scientific">Exidia glandulosa HHB12029</name>
    <dbReference type="NCBI Taxonomy" id="1314781"/>
    <lineage>
        <taxon>Eukaryota</taxon>
        <taxon>Fungi</taxon>
        <taxon>Dikarya</taxon>
        <taxon>Basidiomycota</taxon>
        <taxon>Agaricomycotina</taxon>
        <taxon>Agaricomycetes</taxon>
        <taxon>Auriculariales</taxon>
        <taxon>Exidiaceae</taxon>
        <taxon>Exidia</taxon>
    </lineage>
</organism>
<evidence type="ECO:0000259" key="2">
    <source>
        <dbReference type="Pfam" id="PF07110"/>
    </source>
</evidence>
<reference evidence="3 4" key="1">
    <citation type="journal article" date="2016" name="Mol. Biol. Evol.">
        <title>Comparative Genomics of Early-Diverging Mushroom-Forming Fungi Provides Insights into the Origins of Lignocellulose Decay Capabilities.</title>
        <authorList>
            <person name="Nagy L.G."/>
            <person name="Riley R."/>
            <person name="Tritt A."/>
            <person name="Adam C."/>
            <person name="Daum C."/>
            <person name="Floudas D."/>
            <person name="Sun H."/>
            <person name="Yadav J.S."/>
            <person name="Pangilinan J."/>
            <person name="Larsson K.H."/>
            <person name="Matsuura K."/>
            <person name="Barry K."/>
            <person name="Labutti K."/>
            <person name="Kuo R."/>
            <person name="Ohm R.A."/>
            <person name="Bhattacharya S.S."/>
            <person name="Shirouzu T."/>
            <person name="Yoshinaga Y."/>
            <person name="Martin F.M."/>
            <person name="Grigoriev I.V."/>
            <person name="Hibbett D.S."/>
        </authorList>
    </citation>
    <scope>NUCLEOTIDE SEQUENCE [LARGE SCALE GENOMIC DNA]</scope>
    <source>
        <strain evidence="3 4">HHB12029</strain>
    </source>
</reference>
<dbReference type="Gene3D" id="3.30.70.100">
    <property type="match status" value="1"/>
</dbReference>
<sequence>MATLIKFTVFIKRKDGLSIEDFNKYWSDHHAEVFKSIPIVKKNLVKYTQYHVNTEASAIVGAVMPVAPFDGAAIFYARTQEDLLAVFSDPHYQSVVIPDEEQFLDRPSCQGMIGYEEIKMESTA</sequence>
<evidence type="ECO:0000313" key="3">
    <source>
        <dbReference type="EMBL" id="KZV93440.1"/>
    </source>
</evidence>
<dbReference type="EMBL" id="KV425990">
    <property type="protein sequence ID" value="KZV93440.1"/>
    <property type="molecule type" value="Genomic_DNA"/>
</dbReference>
<dbReference type="InterPro" id="IPR009799">
    <property type="entry name" value="EthD_dom"/>
</dbReference>
<dbReference type="GO" id="GO:0016491">
    <property type="term" value="F:oxidoreductase activity"/>
    <property type="evidence" value="ECO:0007669"/>
    <property type="project" value="InterPro"/>
</dbReference>
<dbReference type="AlphaFoldDB" id="A0A165IIB7"/>
<name>A0A165IIB7_EXIGL</name>
<evidence type="ECO:0000256" key="1">
    <source>
        <dbReference type="ARBA" id="ARBA00005986"/>
    </source>
</evidence>
<gene>
    <name evidence="3" type="ORF">EXIGLDRAFT_45469</name>
</gene>
<proteinExistence type="inferred from homology"/>
<evidence type="ECO:0000313" key="4">
    <source>
        <dbReference type="Proteomes" id="UP000077266"/>
    </source>
</evidence>
<dbReference type="InterPro" id="IPR011008">
    <property type="entry name" value="Dimeric_a/b-barrel"/>
</dbReference>
<dbReference type="Proteomes" id="UP000077266">
    <property type="component" value="Unassembled WGS sequence"/>
</dbReference>
<dbReference type="STRING" id="1314781.A0A165IIB7"/>